<proteinExistence type="predicted"/>
<organism evidence="3 4">
    <name type="scientific">Pleionea mediterranea</name>
    <dbReference type="NCBI Taxonomy" id="523701"/>
    <lineage>
        <taxon>Bacteria</taxon>
        <taxon>Pseudomonadati</taxon>
        <taxon>Pseudomonadota</taxon>
        <taxon>Gammaproteobacteria</taxon>
        <taxon>Oceanospirillales</taxon>
        <taxon>Pleioneaceae</taxon>
        <taxon>Pleionea</taxon>
    </lineage>
</organism>
<evidence type="ECO:0000313" key="4">
    <source>
        <dbReference type="Proteomes" id="UP000245790"/>
    </source>
</evidence>
<dbReference type="PANTHER" id="PTHR43747:SF4">
    <property type="entry name" value="FLAVIN-DEPENDENT TRYPTOPHAN HALOGENASE"/>
    <property type="match status" value="1"/>
</dbReference>
<dbReference type="GO" id="GO:0004497">
    <property type="term" value="F:monooxygenase activity"/>
    <property type="evidence" value="ECO:0007669"/>
    <property type="project" value="InterPro"/>
</dbReference>
<dbReference type="RefSeq" id="WP_109764626.1">
    <property type="nucleotide sequence ID" value="NZ_QGGU01000011.1"/>
</dbReference>
<keyword evidence="2" id="KW-0274">FAD</keyword>
<protein>
    <submittedName>
        <fullName evidence="3">Glycine/D-amino acid oxidase-like deaminating enzyme</fullName>
    </submittedName>
</protein>
<dbReference type="InterPro" id="IPR033856">
    <property type="entry name" value="Trp_halogen"/>
</dbReference>
<dbReference type="Gene3D" id="3.50.50.60">
    <property type="entry name" value="FAD/NAD(P)-binding domain"/>
    <property type="match status" value="1"/>
</dbReference>
<sequence>MTNSINRVLIVGGGTAGWLTAGILANQLNSNDPQAVQVTLVESPNIPILGVGEGTWPNLRATLQKLGVDETEFMRQCDATFKQGSEFINWMQPKEDKTHRYFHPLNAVYHAAYDINLAPYWLQGQAGDGVGYDQAVATQAAVCRAGLAPKKITTPAYEAIQNYAYHLNANKFASFLAEHCTSRLGVKHILANVTQVSVSETGWIESVSTDKDEVIHADFFIDCSGSKGLLIEQALQVSWHSISDCIFNDTAMAIQVPNESDNCPIATHTMATATDSGWIWDIGLQHRRGIGHVYSSHHCSDDMAETALRNYIGDKADELSVRKIKMKTGYRDTFWKNNCVAIGMSAAFIEPLEASAIFLTDAAATMLAEQFPRNIESVPLVCKKFNQTFQLRWEKTLDFIKLHYCISDRRDSRYWIDNCQQASIPESLQQKLAHWRYHPPSKYDFEYAFEPFVLDSYLFVLYGMNFPTDIRHNLSSYPDTESAKQHFSNIQTMGERLKRELPSQRELVSKVYQFGFQSL</sequence>
<comment type="caution">
    <text evidence="3">The sequence shown here is derived from an EMBL/GenBank/DDBJ whole genome shotgun (WGS) entry which is preliminary data.</text>
</comment>
<accession>A0A316FZ11</accession>
<keyword evidence="2" id="KW-0547">Nucleotide-binding</keyword>
<dbReference type="InterPro" id="IPR006905">
    <property type="entry name" value="Flavin_halogenase"/>
</dbReference>
<dbReference type="InterPro" id="IPR050816">
    <property type="entry name" value="Flavin-dep_Halogenase_NPB"/>
</dbReference>
<dbReference type="OrthoDB" id="5751025at2"/>
<feature type="binding site" evidence="2">
    <location>
        <position position="82"/>
    </location>
    <ligand>
        <name>7-chloro-L-tryptophan</name>
        <dbReference type="ChEBI" id="CHEBI:58713"/>
    </ligand>
</feature>
<keyword evidence="4" id="KW-1185">Reference proteome</keyword>
<dbReference type="InterPro" id="IPR036188">
    <property type="entry name" value="FAD/NAD-bd_sf"/>
</dbReference>
<dbReference type="PIRSF" id="PIRSF011396">
    <property type="entry name" value="Trp_halogenase"/>
    <property type="match status" value="1"/>
</dbReference>
<evidence type="ECO:0000256" key="1">
    <source>
        <dbReference type="PIRSR" id="PIRSR011396-1"/>
    </source>
</evidence>
<feature type="binding site" evidence="2">
    <location>
        <position position="353"/>
    </location>
    <ligand>
        <name>L-tryptophan</name>
        <dbReference type="ChEBI" id="CHEBI:57912"/>
    </ligand>
</feature>
<feature type="binding site" evidence="2">
    <location>
        <position position="357"/>
    </location>
    <ligand>
        <name>FAD</name>
        <dbReference type="ChEBI" id="CHEBI:57692"/>
    </ligand>
</feature>
<feature type="active site" evidence="1">
    <location>
        <position position="82"/>
    </location>
</feature>
<feature type="binding site" evidence="2">
    <location>
        <begin position="13"/>
        <end position="16"/>
    </location>
    <ligand>
        <name>FAD</name>
        <dbReference type="ChEBI" id="CHEBI:57692"/>
    </ligand>
</feature>
<gene>
    <name evidence="3" type="ORF">C8D97_111122</name>
</gene>
<dbReference type="Pfam" id="PF04820">
    <property type="entry name" value="Trp_halogenase"/>
    <property type="match status" value="1"/>
</dbReference>
<dbReference type="SUPFAM" id="SSF51905">
    <property type="entry name" value="FAD/NAD(P)-binding domain"/>
    <property type="match status" value="1"/>
</dbReference>
<feature type="binding site" evidence="2">
    <location>
        <position position="193"/>
    </location>
    <ligand>
        <name>FAD</name>
        <dbReference type="ChEBI" id="CHEBI:57692"/>
    </ligand>
</feature>
<dbReference type="AlphaFoldDB" id="A0A316FZ11"/>
<dbReference type="EMBL" id="QGGU01000011">
    <property type="protein sequence ID" value="PWK47377.1"/>
    <property type="molecule type" value="Genomic_DNA"/>
</dbReference>
<reference evidence="3 4" key="1">
    <citation type="submission" date="2018-05" db="EMBL/GenBank/DDBJ databases">
        <title>Genomic Encyclopedia of Type Strains, Phase IV (KMG-IV): sequencing the most valuable type-strain genomes for metagenomic binning, comparative biology and taxonomic classification.</title>
        <authorList>
            <person name="Goeker M."/>
        </authorList>
    </citation>
    <scope>NUCLEOTIDE SEQUENCE [LARGE SCALE GENOMIC DNA]</scope>
    <source>
        <strain evidence="3 4">DSM 25350</strain>
    </source>
</reference>
<dbReference type="PANTHER" id="PTHR43747">
    <property type="entry name" value="FAD-BINDING PROTEIN"/>
    <property type="match status" value="1"/>
</dbReference>
<evidence type="ECO:0000313" key="3">
    <source>
        <dbReference type="EMBL" id="PWK47377.1"/>
    </source>
</evidence>
<keyword evidence="2" id="KW-0285">Flavoprotein</keyword>
<name>A0A316FZ11_9GAMM</name>
<dbReference type="Proteomes" id="UP000245790">
    <property type="component" value="Unassembled WGS sequence"/>
</dbReference>
<evidence type="ECO:0000256" key="2">
    <source>
        <dbReference type="PIRSR" id="PIRSR011396-2"/>
    </source>
</evidence>
<dbReference type="GO" id="GO:0000166">
    <property type="term" value="F:nucleotide binding"/>
    <property type="evidence" value="ECO:0007669"/>
    <property type="project" value="UniProtKB-KW"/>
</dbReference>